<dbReference type="AlphaFoldDB" id="A0A9Q1H4K3"/>
<evidence type="ECO:0000256" key="4">
    <source>
        <dbReference type="PROSITE-ProRule" id="PRU00024"/>
    </source>
</evidence>
<gene>
    <name evidence="7" type="ORF">HOLleu_26231</name>
</gene>
<evidence type="ECO:0000256" key="2">
    <source>
        <dbReference type="ARBA" id="ARBA00022771"/>
    </source>
</evidence>
<evidence type="ECO:0000256" key="3">
    <source>
        <dbReference type="ARBA" id="ARBA00022833"/>
    </source>
</evidence>
<dbReference type="EMBL" id="JAIZAY010000012">
    <property type="protein sequence ID" value="KAJ8032653.1"/>
    <property type="molecule type" value="Genomic_DNA"/>
</dbReference>
<dbReference type="SMART" id="SM00184">
    <property type="entry name" value="RING"/>
    <property type="match status" value="1"/>
</dbReference>
<accession>A0A9Q1H4K3</accession>
<sequence length="717" mass="82558">MATSSRWKDIDDKFCLCSICLEQLKEPKLLPCLHRYCKDCLNSIIQGTNDVIKCPECRQETQIPTNGVEGFKTDFYSKNLVEYVQIQQSLKSDEIRECYSCSKYLEVAAYCFKCNDFLCKDCHNFHVTNKTLKDHQKHTLSLEDIEAKNITIEKLASMRDAPRCNTHPEKLSELYCETCNNLPVCVACTYGEHKGHNLHEVKALAKLKKEKLAKQLKGLEEIGKNKKPMTPAQAKEKLISNVNTQKEKVLKMHDEKDQEIMTEIQKIEERRKQVKQKMYDFLRREKEKEIQGVQEKYDEIFKVKKIEINDSYQARESSLKRELEKLHEKRERFDLDKIELLKSIETQLNENVKIIETMSQHFDNIKKRFETLNLTASSILASDNDWSVVQCIPDMCTAATNLMKDLKKDFPELTALTEVTVNYKQYSFEKPSVTKISENFDKKVIVNSPYQYVHGMTCCGDGNIVISGVTSDLNASFIIVIDMNGRMLKEKILNTGEIWPFRYCKSLSQHKVASVCKPNEIGLYDVRDGSYIKKNISDVINSWPKDRNVSCVATDPVNNHILVGGNGSRDVYVFDDHLNYLHILTLPEMTKWQRDMTVSDGYLLVCDYDGNKCFVTTVDGLESKLVGEFMNPNLEGNKFGPISVCSDKNWYVYVLWRSSFQCYIVQYNHDGSQVLTTTKMGVDAYVVTVVETSQGEKLLVATYNTQTVRVYDLIPED</sequence>
<organism evidence="7 8">
    <name type="scientific">Holothuria leucospilota</name>
    <name type="common">Black long sea cucumber</name>
    <name type="synonym">Mertensiothuria leucospilota</name>
    <dbReference type="NCBI Taxonomy" id="206669"/>
    <lineage>
        <taxon>Eukaryota</taxon>
        <taxon>Metazoa</taxon>
        <taxon>Echinodermata</taxon>
        <taxon>Eleutherozoa</taxon>
        <taxon>Echinozoa</taxon>
        <taxon>Holothuroidea</taxon>
        <taxon>Aspidochirotacea</taxon>
        <taxon>Aspidochirotida</taxon>
        <taxon>Holothuriidae</taxon>
        <taxon>Holothuria</taxon>
    </lineage>
</organism>
<protein>
    <submittedName>
        <fullName evidence="7">E3 ubiquitin-protein ligase TRIM56</fullName>
    </submittedName>
</protein>
<keyword evidence="1" id="KW-0479">Metal-binding</keyword>
<dbReference type="InterPro" id="IPR000315">
    <property type="entry name" value="Znf_B-box"/>
</dbReference>
<dbReference type="Gene3D" id="3.30.40.10">
    <property type="entry name" value="Zinc/RING finger domain, C3HC4 (zinc finger)"/>
    <property type="match status" value="1"/>
</dbReference>
<dbReference type="Gene3D" id="3.30.160.60">
    <property type="entry name" value="Classic Zinc Finger"/>
    <property type="match status" value="1"/>
</dbReference>
<keyword evidence="3" id="KW-0862">Zinc</keyword>
<feature type="domain" description="RING-type" evidence="5">
    <location>
        <begin position="17"/>
        <end position="58"/>
    </location>
</feature>
<dbReference type="GO" id="GO:0008270">
    <property type="term" value="F:zinc ion binding"/>
    <property type="evidence" value="ECO:0007669"/>
    <property type="project" value="UniProtKB-KW"/>
</dbReference>
<dbReference type="InterPro" id="IPR013083">
    <property type="entry name" value="Znf_RING/FYVE/PHD"/>
</dbReference>
<dbReference type="PROSITE" id="PS50089">
    <property type="entry name" value="ZF_RING_2"/>
    <property type="match status" value="1"/>
</dbReference>
<dbReference type="InterPro" id="IPR017907">
    <property type="entry name" value="Znf_RING_CS"/>
</dbReference>
<comment type="caution">
    <text evidence="7">The sequence shown here is derived from an EMBL/GenBank/DDBJ whole genome shotgun (WGS) entry which is preliminary data.</text>
</comment>
<dbReference type="Proteomes" id="UP001152320">
    <property type="component" value="Chromosome 12"/>
</dbReference>
<dbReference type="PANTHER" id="PTHR25462:SF296">
    <property type="entry name" value="MEIOTIC P26, ISOFORM F"/>
    <property type="match status" value="1"/>
</dbReference>
<dbReference type="InterPro" id="IPR047153">
    <property type="entry name" value="TRIM45/56/19-like"/>
</dbReference>
<proteinExistence type="predicted"/>
<dbReference type="SUPFAM" id="SSF57845">
    <property type="entry name" value="B-box zinc-binding domain"/>
    <property type="match status" value="1"/>
</dbReference>
<dbReference type="PROSITE" id="PS50119">
    <property type="entry name" value="ZF_BBOX"/>
    <property type="match status" value="1"/>
</dbReference>
<dbReference type="Pfam" id="PF00097">
    <property type="entry name" value="zf-C3HC4"/>
    <property type="match status" value="1"/>
</dbReference>
<evidence type="ECO:0000259" key="6">
    <source>
        <dbReference type="PROSITE" id="PS50119"/>
    </source>
</evidence>
<keyword evidence="8" id="KW-1185">Reference proteome</keyword>
<dbReference type="InterPro" id="IPR011042">
    <property type="entry name" value="6-blade_b-propeller_TolB-like"/>
</dbReference>
<evidence type="ECO:0000313" key="8">
    <source>
        <dbReference type="Proteomes" id="UP001152320"/>
    </source>
</evidence>
<dbReference type="InterPro" id="IPR018957">
    <property type="entry name" value="Znf_C3HC4_RING-type"/>
</dbReference>
<dbReference type="SMART" id="SM00336">
    <property type="entry name" value="BBOX"/>
    <property type="match status" value="2"/>
</dbReference>
<reference evidence="7" key="1">
    <citation type="submission" date="2021-10" db="EMBL/GenBank/DDBJ databases">
        <title>Tropical sea cucumber genome reveals ecological adaptation and Cuvierian tubules defense mechanism.</title>
        <authorList>
            <person name="Chen T."/>
        </authorList>
    </citation>
    <scope>NUCLEOTIDE SEQUENCE</scope>
    <source>
        <strain evidence="7">Nanhai2018</strain>
        <tissue evidence="7">Muscle</tissue>
    </source>
</reference>
<evidence type="ECO:0000259" key="5">
    <source>
        <dbReference type="PROSITE" id="PS50089"/>
    </source>
</evidence>
<dbReference type="SUPFAM" id="SSF57850">
    <property type="entry name" value="RING/U-box"/>
    <property type="match status" value="1"/>
</dbReference>
<dbReference type="OrthoDB" id="265776at2759"/>
<dbReference type="Pfam" id="PF00643">
    <property type="entry name" value="zf-B_box"/>
    <property type="match status" value="1"/>
</dbReference>
<dbReference type="Gene3D" id="2.120.10.30">
    <property type="entry name" value="TolB, C-terminal domain"/>
    <property type="match status" value="1"/>
</dbReference>
<name>A0A9Q1H4K3_HOLLE</name>
<evidence type="ECO:0000256" key="1">
    <source>
        <dbReference type="ARBA" id="ARBA00022723"/>
    </source>
</evidence>
<dbReference type="PROSITE" id="PS00518">
    <property type="entry name" value="ZF_RING_1"/>
    <property type="match status" value="1"/>
</dbReference>
<feature type="domain" description="B box-type" evidence="6">
    <location>
        <begin position="93"/>
        <end position="140"/>
    </location>
</feature>
<dbReference type="SUPFAM" id="SSF101898">
    <property type="entry name" value="NHL repeat"/>
    <property type="match status" value="1"/>
</dbReference>
<evidence type="ECO:0000313" key="7">
    <source>
        <dbReference type="EMBL" id="KAJ8032653.1"/>
    </source>
</evidence>
<dbReference type="InterPro" id="IPR001841">
    <property type="entry name" value="Znf_RING"/>
</dbReference>
<dbReference type="PANTHER" id="PTHR25462">
    <property type="entry name" value="BONUS, ISOFORM C-RELATED"/>
    <property type="match status" value="1"/>
</dbReference>
<keyword evidence="2 4" id="KW-0863">Zinc-finger</keyword>